<dbReference type="Proteomes" id="UP001595999">
    <property type="component" value="Unassembled WGS sequence"/>
</dbReference>
<comment type="caution">
    <text evidence="3">The sequence shown here is derived from an EMBL/GenBank/DDBJ whole genome shotgun (WGS) entry which is preliminary data.</text>
</comment>
<dbReference type="EMBL" id="JBHSEK010000023">
    <property type="protein sequence ID" value="MFC4492223.1"/>
    <property type="molecule type" value="Genomic_DNA"/>
</dbReference>
<dbReference type="PROSITE" id="PS50911">
    <property type="entry name" value="CHAP"/>
    <property type="match status" value="1"/>
</dbReference>
<proteinExistence type="predicted"/>
<name>A0ABV9A0R3_9NEIS</name>
<evidence type="ECO:0000259" key="2">
    <source>
        <dbReference type="PROSITE" id="PS50911"/>
    </source>
</evidence>
<dbReference type="InterPro" id="IPR007921">
    <property type="entry name" value="CHAP_dom"/>
</dbReference>
<dbReference type="PANTHER" id="PTHR30094">
    <property type="entry name" value="BIFUNCTIONAL GLUTATHIONYLSPERMIDINE SYNTHETASE/AMIDASE-RELATED"/>
    <property type="match status" value="1"/>
</dbReference>
<feature type="signal peptide" evidence="1">
    <location>
        <begin position="1"/>
        <end position="22"/>
    </location>
</feature>
<protein>
    <submittedName>
        <fullName evidence="3">CHAP domain-containing protein</fullName>
    </submittedName>
</protein>
<gene>
    <name evidence="3" type="ORF">ACFO0R_21645</name>
</gene>
<dbReference type="InterPro" id="IPR051705">
    <property type="entry name" value="Gsp_Synthetase/Amidase"/>
</dbReference>
<dbReference type="SUPFAM" id="SSF54001">
    <property type="entry name" value="Cysteine proteinases"/>
    <property type="match status" value="1"/>
</dbReference>
<accession>A0ABV9A0R3</accession>
<dbReference type="RefSeq" id="WP_048410306.1">
    <property type="nucleotide sequence ID" value="NZ_JAJOHW010000031.1"/>
</dbReference>
<keyword evidence="1" id="KW-0732">Signal</keyword>
<dbReference type="Pfam" id="PF05257">
    <property type="entry name" value="CHAP"/>
    <property type="match status" value="1"/>
</dbReference>
<dbReference type="Gene3D" id="3.90.1720.10">
    <property type="entry name" value="endopeptidase domain like (from Nostoc punctiforme)"/>
    <property type="match status" value="1"/>
</dbReference>
<dbReference type="InterPro" id="IPR038765">
    <property type="entry name" value="Papain-like_cys_pep_sf"/>
</dbReference>
<evidence type="ECO:0000313" key="3">
    <source>
        <dbReference type="EMBL" id="MFC4492223.1"/>
    </source>
</evidence>
<keyword evidence="4" id="KW-1185">Reference proteome</keyword>
<reference evidence="4" key="1">
    <citation type="journal article" date="2019" name="Int. J. Syst. Evol. Microbiol.">
        <title>The Global Catalogue of Microorganisms (GCM) 10K type strain sequencing project: providing services to taxonomists for standard genome sequencing and annotation.</title>
        <authorList>
            <consortium name="The Broad Institute Genomics Platform"/>
            <consortium name="The Broad Institute Genome Sequencing Center for Infectious Disease"/>
            <person name="Wu L."/>
            <person name="Ma J."/>
        </authorList>
    </citation>
    <scope>NUCLEOTIDE SEQUENCE [LARGE SCALE GENOMIC DNA]</scope>
    <source>
        <strain evidence="4">CGMCC 4.7608</strain>
    </source>
</reference>
<evidence type="ECO:0000256" key="1">
    <source>
        <dbReference type="SAM" id="SignalP"/>
    </source>
</evidence>
<feature type="chain" id="PRO_5045573872" evidence="1">
    <location>
        <begin position="23"/>
        <end position="212"/>
    </location>
</feature>
<organism evidence="3 4">
    <name type="scientific">Chromobacterium aquaticum</name>
    <dbReference type="NCBI Taxonomy" id="467180"/>
    <lineage>
        <taxon>Bacteria</taxon>
        <taxon>Pseudomonadati</taxon>
        <taxon>Pseudomonadota</taxon>
        <taxon>Betaproteobacteria</taxon>
        <taxon>Neisseriales</taxon>
        <taxon>Chromobacteriaceae</taxon>
        <taxon>Chromobacterium</taxon>
    </lineage>
</organism>
<dbReference type="PANTHER" id="PTHR30094:SF0">
    <property type="entry name" value="BIFUNCTIONAL GLUTATHIONYLSPERMIDINE SYNTHETASE_AMIDASE-RELATED"/>
    <property type="match status" value="1"/>
</dbReference>
<feature type="domain" description="Peptidase C51" evidence="2">
    <location>
        <begin position="48"/>
        <end position="194"/>
    </location>
</feature>
<evidence type="ECO:0000313" key="4">
    <source>
        <dbReference type="Proteomes" id="UP001595999"/>
    </source>
</evidence>
<sequence length="212" mass="23550">MKLGKGKAALALLALLSAAYWAATHLNSNWARAVGEPVDAFNGVAVYYNGGVQNVEGRNLAPDGYNLGLRYQCVEFVKRYYHQRFGHKMPQDKGHARDFFLPRLDNGALNPERGLLQYRNGDGDAPREEDLIVFAPWVFNRYGHVAIVSRIGPDFIEIIQQNPGPFGDARERLPLLMEHGVPRVGHQRVLGWLRRAPEASAPAEAIPPADQG</sequence>